<protein>
    <submittedName>
        <fullName evidence="1">Uncharacterized conserved protein, DUF4415 family</fullName>
    </submittedName>
</protein>
<accession>A0A1H5X6B7</accession>
<evidence type="ECO:0000313" key="1">
    <source>
        <dbReference type="EMBL" id="SEG07261.1"/>
    </source>
</evidence>
<dbReference type="OrthoDB" id="9796641at2"/>
<dbReference type="Pfam" id="PF14384">
    <property type="entry name" value="BrnA_antitoxin"/>
    <property type="match status" value="1"/>
</dbReference>
<evidence type="ECO:0000313" key="2">
    <source>
        <dbReference type="Proteomes" id="UP000236753"/>
    </source>
</evidence>
<dbReference type="InterPro" id="IPR025528">
    <property type="entry name" value="BrnA_antitoxin"/>
</dbReference>
<name>A0A1H5X6B7_9PROT</name>
<proteinExistence type="predicted"/>
<dbReference type="Proteomes" id="UP000236753">
    <property type="component" value="Unassembled WGS sequence"/>
</dbReference>
<reference evidence="1 2" key="1">
    <citation type="submission" date="2016-10" db="EMBL/GenBank/DDBJ databases">
        <authorList>
            <person name="de Groot N.N."/>
        </authorList>
    </citation>
    <scope>NUCLEOTIDE SEQUENCE [LARGE SCALE GENOMIC DNA]</scope>
    <source>
        <strain evidence="1 2">Nm13</strain>
    </source>
</reference>
<dbReference type="AlphaFoldDB" id="A0A1H5X6B7"/>
<gene>
    <name evidence="1" type="ORF">SAMN05216334_12437</name>
</gene>
<dbReference type="RefSeq" id="WP_103967216.1">
    <property type="nucleotide sequence ID" value="NZ_FNUX01000024.1"/>
</dbReference>
<dbReference type="EMBL" id="FNUX01000024">
    <property type="protein sequence ID" value="SEG07261.1"/>
    <property type="molecule type" value="Genomic_DNA"/>
</dbReference>
<sequence length="84" mass="10021">MSISKKRLKEIKAIKDEDIDCCDIPELDKTFWKNAVLVHPEKKERLTVRFDADMVEWFKNQGKGYQTKMNTVLRSFYEAHKNEL</sequence>
<organism evidence="1 2">
    <name type="scientific">Nitrosomonas ureae</name>
    <dbReference type="NCBI Taxonomy" id="44577"/>
    <lineage>
        <taxon>Bacteria</taxon>
        <taxon>Pseudomonadati</taxon>
        <taxon>Pseudomonadota</taxon>
        <taxon>Betaproteobacteria</taxon>
        <taxon>Nitrosomonadales</taxon>
        <taxon>Nitrosomonadaceae</taxon>
        <taxon>Nitrosomonas</taxon>
    </lineage>
</organism>